<keyword evidence="5" id="KW-0238">DNA-binding</keyword>
<dbReference type="Pfam" id="PF01381">
    <property type="entry name" value="HTH_3"/>
    <property type="match status" value="1"/>
</dbReference>
<evidence type="ECO:0000256" key="3">
    <source>
        <dbReference type="ARBA" id="ARBA00012438"/>
    </source>
</evidence>
<evidence type="ECO:0000256" key="1">
    <source>
        <dbReference type="ARBA" id="ARBA00000085"/>
    </source>
</evidence>
<dbReference type="InterPro" id="IPR050807">
    <property type="entry name" value="TransReg_Diox_bact_type"/>
</dbReference>
<dbReference type="InterPro" id="IPR018653">
    <property type="entry name" value="ScfR_C"/>
</dbReference>
<dbReference type="InterPro" id="IPR003661">
    <property type="entry name" value="HisK_dim/P_dom"/>
</dbReference>
<feature type="domain" description="HTH cro/C1-type" evidence="8">
    <location>
        <begin position="11"/>
        <end position="65"/>
    </location>
</feature>
<protein>
    <recommendedName>
        <fullName evidence="3">histidine kinase</fullName>
        <ecNumber evidence="3">2.7.13.3</ecNumber>
    </recommendedName>
</protein>
<dbReference type="EC" id="2.7.13.3" evidence="3"/>
<dbReference type="InterPro" id="IPR036097">
    <property type="entry name" value="HisK_dim/P_sf"/>
</dbReference>
<evidence type="ECO:0000313" key="10">
    <source>
        <dbReference type="Proteomes" id="UP001161409"/>
    </source>
</evidence>
<evidence type="ECO:0000256" key="7">
    <source>
        <dbReference type="SAM" id="MobiDB-lite"/>
    </source>
</evidence>
<proteinExistence type="inferred from homology"/>
<dbReference type="Pfam" id="PF06114">
    <property type="entry name" value="Peptidase_M78"/>
    <property type="match status" value="1"/>
</dbReference>
<accession>A0ABQ5U3Y2</accession>
<evidence type="ECO:0000256" key="5">
    <source>
        <dbReference type="ARBA" id="ARBA00023125"/>
    </source>
</evidence>
<sequence length="538" mass="59331">MSKTSLAGGKIRLLRKEKGISQTELADQLGISSSYLNLIEHGRRSLTVPLLLRLSNILKVDPHLFAPQKDNQLIAEIREALQDPLFTHNPIEEDAITTLASDFPDAGRHLVTLYKAYKGAVKDLQFMTERLTQDSLLADSSFRLRTLVTSILSLTEIMHDNEDLKPEQRQEFLDIVLADSRSLTDTVNEMLGVFGGDLVQEQGFTPSPAEAATDFIQSSNNYFGELEDAATDLLRTLQPNAPPEIPDLTRHLETVFNVTIDYATRDRHATEISLFDDRSRHLILPRALPPSSVRFHLALLIGQLAHGDLFNTILDNSDLASGPAREKGAAALANYFAGACLLPYDLFLKAAEELRYDIEVLQQQFGASYEQICHRLTTLQKPGNSAIPFHLIRTDVAGNISKRFSASGLRIPRYGNACPRWVVHAALLTPGQIQTQISEMPDGHRFFAIARTVTKPSLGFAHPKRHYALSLGCDIAHAHRMVYADGITLTAPRTVMPVGISCGLCDRENCTHRAAPPPSRLVSGKPGSRNLSPGIGDL</sequence>
<evidence type="ECO:0000313" key="9">
    <source>
        <dbReference type="EMBL" id="GLQ06111.1"/>
    </source>
</evidence>
<dbReference type="EMBL" id="BSNF01000006">
    <property type="protein sequence ID" value="GLQ06111.1"/>
    <property type="molecule type" value="Genomic_DNA"/>
</dbReference>
<gene>
    <name evidence="9" type="ORF">GCM10007924_13320</name>
</gene>
<evidence type="ECO:0000259" key="8">
    <source>
        <dbReference type="PROSITE" id="PS50943"/>
    </source>
</evidence>
<comment type="caution">
    <text evidence="9">The sequence shown here is derived from an EMBL/GenBank/DDBJ whole genome shotgun (WGS) entry which is preliminary data.</text>
</comment>
<comment type="catalytic activity">
    <reaction evidence="1">
        <text>ATP + protein L-histidine = ADP + protein N-phospho-L-histidine.</text>
        <dbReference type="EC" id="2.7.13.3"/>
    </reaction>
</comment>
<dbReference type="Pfam" id="PF09856">
    <property type="entry name" value="ScfRs"/>
    <property type="match status" value="1"/>
</dbReference>
<evidence type="ECO:0000256" key="2">
    <source>
        <dbReference type="ARBA" id="ARBA00007227"/>
    </source>
</evidence>
<dbReference type="Gene3D" id="1.10.260.40">
    <property type="entry name" value="lambda repressor-like DNA-binding domains"/>
    <property type="match status" value="1"/>
</dbReference>
<evidence type="ECO:0000256" key="4">
    <source>
        <dbReference type="ARBA" id="ARBA00023015"/>
    </source>
</evidence>
<name>A0ABQ5U3Y2_9PROT</name>
<dbReference type="PROSITE" id="PS50943">
    <property type="entry name" value="HTH_CROC1"/>
    <property type="match status" value="1"/>
</dbReference>
<dbReference type="SMART" id="SM00530">
    <property type="entry name" value="HTH_XRE"/>
    <property type="match status" value="1"/>
</dbReference>
<evidence type="ECO:0000256" key="6">
    <source>
        <dbReference type="ARBA" id="ARBA00023163"/>
    </source>
</evidence>
<dbReference type="CDD" id="cd00093">
    <property type="entry name" value="HTH_XRE"/>
    <property type="match status" value="1"/>
</dbReference>
<dbReference type="InterPro" id="IPR001387">
    <property type="entry name" value="Cro/C1-type_HTH"/>
</dbReference>
<keyword evidence="6" id="KW-0804">Transcription</keyword>
<dbReference type="PANTHER" id="PTHR46797:SF23">
    <property type="entry name" value="HTH-TYPE TRANSCRIPTIONAL REGULATOR SUTR"/>
    <property type="match status" value="1"/>
</dbReference>
<dbReference type="SUPFAM" id="SSF47413">
    <property type="entry name" value="lambda repressor-like DNA-binding domains"/>
    <property type="match status" value="1"/>
</dbReference>
<feature type="region of interest" description="Disordered" evidence="7">
    <location>
        <begin position="515"/>
        <end position="538"/>
    </location>
</feature>
<dbReference type="SUPFAM" id="SSF47384">
    <property type="entry name" value="Homodimeric domain of signal transducing histidine kinase"/>
    <property type="match status" value="1"/>
</dbReference>
<organism evidence="9 10">
    <name type="scientific">Sneathiella chinensis</name>
    <dbReference type="NCBI Taxonomy" id="349750"/>
    <lineage>
        <taxon>Bacteria</taxon>
        <taxon>Pseudomonadati</taxon>
        <taxon>Pseudomonadota</taxon>
        <taxon>Alphaproteobacteria</taxon>
        <taxon>Sneathiellales</taxon>
        <taxon>Sneathiellaceae</taxon>
        <taxon>Sneathiella</taxon>
    </lineage>
</organism>
<dbReference type="Gene3D" id="1.10.287.130">
    <property type="match status" value="1"/>
</dbReference>
<reference evidence="9" key="2">
    <citation type="submission" date="2023-01" db="EMBL/GenBank/DDBJ databases">
        <title>Draft genome sequence of Sneathiella chinensis strain NBRC 103408.</title>
        <authorList>
            <person name="Sun Q."/>
            <person name="Mori K."/>
        </authorList>
    </citation>
    <scope>NUCLEOTIDE SEQUENCE</scope>
    <source>
        <strain evidence="9">NBRC 103408</strain>
    </source>
</reference>
<dbReference type="InterPro" id="IPR010982">
    <property type="entry name" value="Lambda_DNA-bd_dom_sf"/>
</dbReference>
<keyword evidence="10" id="KW-1185">Reference proteome</keyword>
<dbReference type="CDD" id="cd00082">
    <property type="entry name" value="HisKA"/>
    <property type="match status" value="1"/>
</dbReference>
<dbReference type="Proteomes" id="UP001161409">
    <property type="component" value="Unassembled WGS sequence"/>
</dbReference>
<reference evidence="9" key="1">
    <citation type="journal article" date="2014" name="Int. J. Syst. Evol. Microbiol.">
        <title>Complete genome of a new Firmicutes species belonging to the dominant human colonic microbiota ('Ruminococcus bicirculans') reveals two chromosomes and a selective capacity to utilize plant glucans.</title>
        <authorList>
            <consortium name="NISC Comparative Sequencing Program"/>
            <person name="Wegmann U."/>
            <person name="Louis P."/>
            <person name="Goesmann A."/>
            <person name="Henrissat B."/>
            <person name="Duncan S.H."/>
            <person name="Flint H.J."/>
        </authorList>
    </citation>
    <scope>NUCLEOTIDE SEQUENCE</scope>
    <source>
        <strain evidence="9">NBRC 103408</strain>
    </source>
</reference>
<dbReference type="RefSeq" id="WP_169560175.1">
    <property type="nucleotide sequence ID" value="NZ_BSNF01000006.1"/>
</dbReference>
<dbReference type="InterPro" id="IPR010359">
    <property type="entry name" value="IrrE_HExxH"/>
</dbReference>
<keyword evidence="4" id="KW-0805">Transcription regulation</keyword>
<dbReference type="PANTHER" id="PTHR46797">
    <property type="entry name" value="HTH-TYPE TRANSCRIPTIONAL REGULATOR"/>
    <property type="match status" value="1"/>
</dbReference>
<comment type="similarity">
    <text evidence="2">Belongs to the short-chain fatty acyl-CoA assimilation regulator (ScfR) family.</text>
</comment>